<dbReference type="AlphaFoldDB" id="S3EE58"/>
<dbReference type="OrthoDB" id="10633775at2759"/>
<reference evidence="1 2" key="1">
    <citation type="journal article" date="2013" name="BMC Genomics">
        <title>Genomics-driven discovery of the pneumocandin biosynthetic gene cluster in the fungus Glarea lozoyensis.</title>
        <authorList>
            <person name="Chen L."/>
            <person name="Yue Q."/>
            <person name="Zhang X."/>
            <person name="Xiang M."/>
            <person name="Wang C."/>
            <person name="Li S."/>
            <person name="Che Y."/>
            <person name="Ortiz-Lopez F.J."/>
            <person name="Bills G.F."/>
            <person name="Liu X."/>
            <person name="An Z."/>
        </authorList>
    </citation>
    <scope>NUCLEOTIDE SEQUENCE [LARGE SCALE GENOMIC DNA]</scope>
    <source>
        <strain evidence="2">ATCC 20868 / MF5171</strain>
    </source>
</reference>
<evidence type="ECO:0000313" key="1">
    <source>
        <dbReference type="EMBL" id="EPE36553.1"/>
    </source>
</evidence>
<sequence length="422" mass="47340">MAEVLGSVGEILKVVELAWKVYRTCLEAQGKDSQLVIRHSDLSSLESDLQKFKTRLLVLSSYLSSPFREQPSSQYSALSYCWGNNEHEATTERYRSRWDMAGKHVVSYQICPLLTKEIWNPPDLERHTRQLEKASIWIESSFCNQQPSVHQWRTKPPTGFFVGAYSNDPASRKKRLCAGYADSSLGSEYGTQARETLDSHVPKCFQSDISLYVIEDGCDTTDIILGRSSVEEYYLIPAKAMHNCCSSITWAMKRLFSLCLRSSHTGGSRNFGDNRFRKMIFAGLLCLQPVSAVAIDGERMNRLVAEDYLLKPANSLGDLEDLTTNLATAFQNPDIVLAASFAATTAVVAMYTRNGDDAKQKHYLLSGLMFGLIAGSFFASNAMTFVFVWIFGGIICALSGRMTYRSCVLMKEIRDLDRDVKN</sequence>
<proteinExistence type="predicted"/>
<dbReference type="EMBL" id="KE145352">
    <property type="protein sequence ID" value="EPE36553.1"/>
    <property type="molecule type" value="Genomic_DNA"/>
</dbReference>
<dbReference type="KEGG" id="glz:GLAREA_08716"/>
<dbReference type="HOGENOM" id="CLU_650607_0_0_1"/>
<dbReference type="Proteomes" id="UP000016922">
    <property type="component" value="Unassembled WGS sequence"/>
</dbReference>
<protein>
    <submittedName>
        <fullName evidence="1">Uncharacterized protein</fullName>
    </submittedName>
</protein>
<organism evidence="1 2">
    <name type="scientific">Glarea lozoyensis (strain ATCC 20868 / MF5171)</name>
    <dbReference type="NCBI Taxonomy" id="1116229"/>
    <lineage>
        <taxon>Eukaryota</taxon>
        <taxon>Fungi</taxon>
        <taxon>Dikarya</taxon>
        <taxon>Ascomycota</taxon>
        <taxon>Pezizomycotina</taxon>
        <taxon>Leotiomycetes</taxon>
        <taxon>Helotiales</taxon>
        <taxon>Helotiaceae</taxon>
        <taxon>Glarea</taxon>
    </lineage>
</organism>
<evidence type="ECO:0000313" key="2">
    <source>
        <dbReference type="Proteomes" id="UP000016922"/>
    </source>
</evidence>
<dbReference type="GeneID" id="19467764"/>
<name>S3EE58_GLAL2</name>
<keyword evidence="2" id="KW-1185">Reference proteome</keyword>
<gene>
    <name evidence="1" type="ORF">GLAREA_08716</name>
</gene>
<accession>S3EE58</accession>
<dbReference type="RefSeq" id="XP_008075868.1">
    <property type="nucleotide sequence ID" value="XM_008077677.1"/>
</dbReference>